<reference evidence="2" key="2">
    <citation type="journal article" date="2023" name="Science">
        <title>Genomic signatures of disease resistance in endangered staghorn corals.</title>
        <authorList>
            <person name="Vollmer S.V."/>
            <person name="Selwyn J.D."/>
            <person name="Despard B.A."/>
            <person name="Roesel C.L."/>
        </authorList>
    </citation>
    <scope>NUCLEOTIDE SEQUENCE</scope>
    <source>
        <strain evidence="2">K2</strain>
    </source>
</reference>
<feature type="region of interest" description="Disordered" evidence="1">
    <location>
        <begin position="134"/>
        <end position="167"/>
    </location>
</feature>
<evidence type="ECO:0000256" key="1">
    <source>
        <dbReference type="SAM" id="MobiDB-lite"/>
    </source>
</evidence>
<sequence>MQSVAGVVVIPHRTTDTRCSAGKVAIAGVSVEDKKPSSPSKPSTEDKKKSSIQPGSGQQDEVKSNCAKPPTTNHLRDLFISLDKGGLCDLFLSTVPIVLSSSHTTPPVAPKSTRLIQDGDRYIFLVEDTRGTKVSSVPVGTPVSDTKGTDEGTETEDFSDGGSEASLEEVRQHHRIIKTQKQDDPDYLTLFEAHQRRLEDTGSPTQGQGWCQ</sequence>
<gene>
    <name evidence="2" type="ORF">P5673_029384</name>
</gene>
<reference evidence="2" key="1">
    <citation type="journal article" date="2023" name="G3 (Bethesda)">
        <title>Whole genome assembly and annotation of the endangered Caribbean coral Acropora cervicornis.</title>
        <authorList>
            <person name="Selwyn J.D."/>
            <person name="Vollmer S.V."/>
        </authorList>
    </citation>
    <scope>NUCLEOTIDE SEQUENCE</scope>
    <source>
        <strain evidence="2">K2</strain>
    </source>
</reference>
<keyword evidence="3" id="KW-1185">Reference proteome</keyword>
<proteinExistence type="predicted"/>
<evidence type="ECO:0000313" key="3">
    <source>
        <dbReference type="Proteomes" id="UP001249851"/>
    </source>
</evidence>
<protein>
    <submittedName>
        <fullName evidence="2">Uncharacterized protein</fullName>
    </submittedName>
</protein>
<evidence type="ECO:0000313" key="2">
    <source>
        <dbReference type="EMBL" id="KAK2550055.1"/>
    </source>
</evidence>
<organism evidence="2 3">
    <name type="scientific">Acropora cervicornis</name>
    <name type="common">Staghorn coral</name>
    <dbReference type="NCBI Taxonomy" id="6130"/>
    <lineage>
        <taxon>Eukaryota</taxon>
        <taxon>Metazoa</taxon>
        <taxon>Cnidaria</taxon>
        <taxon>Anthozoa</taxon>
        <taxon>Hexacorallia</taxon>
        <taxon>Scleractinia</taxon>
        <taxon>Astrocoeniina</taxon>
        <taxon>Acroporidae</taxon>
        <taxon>Acropora</taxon>
    </lineage>
</organism>
<dbReference type="AlphaFoldDB" id="A0AAD9UUF9"/>
<feature type="region of interest" description="Disordered" evidence="1">
    <location>
        <begin position="28"/>
        <end position="69"/>
    </location>
</feature>
<comment type="caution">
    <text evidence="2">The sequence shown here is derived from an EMBL/GenBank/DDBJ whole genome shotgun (WGS) entry which is preliminary data.</text>
</comment>
<accession>A0AAD9UUF9</accession>
<dbReference type="Proteomes" id="UP001249851">
    <property type="component" value="Unassembled WGS sequence"/>
</dbReference>
<name>A0AAD9UUF9_ACRCE</name>
<dbReference type="EMBL" id="JARQWQ010000116">
    <property type="protein sequence ID" value="KAK2550055.1"/>
    <property type="molecule type" value="Genomic_DNA"/>
</dbReference>